<protein>
    <recommendedName>
        <fullName evidence="4">lipopolysaccharide heptosyltransferase II</fullName>
        <ecNumber evidence="4">2.4.99.24</ecNumber>
    </recommendedName>
</protein>
<dbReference type="PANTHER" id="PTHR30160">
    <property type="entry name" value="TETRAACYLDISACCHARIDE 4'-KINASE-RELATED"/>
    <property type="match status" value="1"/>
</dbReference>
<evidence type="ECO:0000256" key="5">
    <source>
        <dbReference type="ARBA" id="ARBA00047503"/>
    </source>
</evidence>
<evidence type="ECO:0000313" key="6">
    <source>
        <dbReference type="EMBL" id="OCX69548.1"/>
    </source>
</evidence>
<dbReference type="EMBL" id="LWSA01000236">
    <property type="protein sequence ID" value="OCX69548.1"/>
    <property type="molecule type" value="Genomic_DNA"/>
</dbReference>
<dbReference type="eggNOG" id="COG0859">
    <property type="taxonomic scope" value="Bacteria"/>
</dbReference>
<dbReference type="CDD" id="cd03789">
    <property type="entry name" value="GT9_LPS_heptosyltransferase"/>
    <property type="match status" value="1"/>
</dbReference>
<dbReference type="InterPro" id="IPR051199">
    <property type="entry name" value="LPS_LOS_Heptosyltrfase"/>
</dbReference>
<accession>A0A1C2I001</accession>
<dbReference type="GO" id="GO:0005829">
    <property type="term" value="C:cytosol"/>
    <property type="evidence" value="ECO:0007669"/>
    <property type="project" value="TreeGrafter"/>
</dbReference>
<evidence type="ECO:0000256" key="2">
    <source>
        <dbReference type="ARBA" id="ARBA00022679"/>
    </source>
</evidence>
<dbReference type="GO" id="GO:0008713">
    <property type="term" value="F:ADP-heptose-lipopolysaccharide heptosyltransferase activity"/>
    <property type="evidence" value="ECO:0007669"/>
    <property type="project" value="UniProtKB-EC"/>
</dbReference>
<dbReference type="PANTHER" id="PTHR30160:SF7">
    <property type="entry name" value="ADP-HEPTOSE--LPS HEPTOSYLTRANSFERASE 2"/>
    <property type="match status" value="1"/>
</dbReference>
<dbReference type="Proteomes" id="UP000094893">
    <property type="component" value="Unassembled WGS sequence"/>
</dbReference>
<comment type="similarity">
    <text evidence="3">Belongs to the glycosyltransferase 9 family.</text>
</comment>
<reference evidence="6 7" key="1">
    <citation type="journal article" date="2016" name="Int. J. Mol. Sci.">
        <title>Comparative genomics of the extreme acidophile Acidithiobacillus thiooxidans reveals intraspecific divergence and niche adaptation.</title>
        <authorList>
            <person name="Zhang X."/>
            <person name="Feng X."/>
            <person name="Tao J."/>
            <person name="Ma L."/>
            <person name="Xiao Y."/>
            <person name="Liang Y."/>
            <person name="Liu X."/>
            <person name="Yin H."/>
        </authorList>
    </citation>
    <scope>NUCLEOTIDE SEQUENCE [LARGE SCALE GENOMIC DNA]</scope>
    <source>
        <strain evidence="6 7">A02</strain>
    </source>
</reference>
<keyword evidence="1" id="KW-0328">Glycosyltransferase</keyword>
<comment type="catalytic activity">
    <reaction evidence="5">
        <text>an L-alpha-D-Hep-(1-&gt;5)-[alpha-Kdo-(2-&gt;4)]-alpha-Kdo-(2-&gt;6)-lipid A + ADP-L-glycero-beta-D-manno-heptose = an L-alpha-D-Hep-(1-&gt;3)-L-alpha-D-Hep-(1-&gt;5)-[alpha-Kdo-(2-&gt;4)]-alpha-Kdo-(2-&gt;6)-lipid A + ADP + H(+)</text>
        <dbReference type="Rhea" id="RHEA:74071"/>
        <dbReference type="ChEBI" id="CHEBI:15378"/>
        <dbReference type="ChEBI" id="CHEBI:61506"/>
        <dbReference type="ChEBI" id="CHEBI:193068"/>
        <dbReference type="ChEBI" id="CHEBI:193069"/>
        <dbReference type="ChEBI" id="CHEBI:456216"/>
        <dbReference type="EC" id="2.4.99.24"/>
    </reaction>
</comment>
<dbReference type="InterPro" id="IPR011910">
    <property type="entry name" value="RfaF"/>
</dbReference>
<dbReference type="InterPro" id="IPR002201">
    <property type="entry name" value="Glyco_trans_9"/>
</dbReference>
<dbReference type="Pfam" id="PF01075">
    <property type="entry name" value="Glyco_transf_9"/>
    <property type="match status" value="1"/>
</dbReference>
<dbReference type="NCBIfam" id="TIGR02195">
    <property type="entry name" value="heptsyl_trn_II"/>
    <property type="match status" value="1"/>
</dbReference>
<keyword evidence="2 6" id="KW-0808">Transferase</keyword>
<dbReference type="FunFam" id="3.40.50.2000:FF:000023">
    <property type="entry name" value="ADP-heptose--LPS heptosyltransferase II"/>
    <property type="match status" value="1"/>
</dbReference>
<evidence type="ECO:0000256" key="4">
    <source>
        <dbReference type="ARBA" id="ARBA00044042"/>
    </source>
</evidence>
<dbReference type="SUPFAM" id="SSF53756">
    <property type="entry name" value="UDP-Glycosyltransferase/glycogen phosphorylase"/>
    <property type="match status" value="1"/>
</dbReference>
<dbReference type="STRING" id="930.GCA_002079865_00221"/>
<sequence length="367" mass="40534">MNMSEALPETIEPPYAEEDAFAAHNTRLARAYDPARLLLVGPAWVGDMVMAQVLLQVMRRRWPKLQIDVLAPLASLPVASRIAEVRRGIPLDIPHGKLGWKERRRIAETLQKEDYDWSICLPNSLKSALVPYWAQIPNRSGFGGNARKMLLNDRHHLDKKRLPRTVDRFVALGLPRRLPQPKHLPAPRLMVDHAALAVTLQRLNIQNPGAGLVALAPGAEYGPAKRWPVRHWISLARQLTQAGRPVWLFGSPKDTEITQAIAQAVPTVLDLGGRTSLTEVIDLLSMSEITVSNDSGLMHIAGAVGSRVIALYGSTPLQMTPPLSPGAVALRLGLSCSPCGKRECPLKHHRCMEDLLPEQVLQQLSSR</sequence>
<proteinExistence type="inferred from homology"/>
<gene>
    <name evidence="6" type="ORF">A6P07_16225</name>
</gene>
<dbReference type="Gene3D" id="3.40.50.2000">
    <property type="entry name" value="Glycogen Phosphorylase B"/>
    <property type="match status" value="2"/>
</dbReference>
<comment type="caution">
    <text evidence="6">The sequence shown here is derived from an EMBL/GenBank/DDBJ whole genome shotgun (WGS) entry which is preliminary data.</text>
</comment>
<evidence type="ECO:0000313" key="7">
    <source>
        <dbReference type="Proteomes" id="UP000094893"/>
    </source>
</evidence>
<dbReference type="EC" id="2.4.99.24" evidence="4"/>
<organism evidence="6 7">
    <name type="scientific">Acidithiobacillus thiooxidans</name>
    <name type="common">Thiobacillus thiooxidans</name>
    <dbReference type="NCBI Taxonomy" id="930"/>
    <lineage>
        <taxon>Bacteria</taxon>
        <taxon>Pseudomonadati</taxon>
        <taxon>Pseudomonadota</taxon>
        <taxon>Acidithiobacillia</taxon>
        <taxon>Acidithiobacillales</taxon>
        <taxon>Acidithiobacillaceae</taxon>
        <taxon>Acidithiobacillus</taxon>
    </lineage>
</organism>
<evidence type="ECO:0000256" key="3">
    <source>
        <dbReference type="ARBA" id="ARBA00043995"/>
    </source>
</evidence>
<name>A0A1C2I001_ACITH</name>
<evidence type="ECO:0000256" key="1">
    <source>
        <dbReference type="ARBA" id="ARBA00022676"/>
    </source>
</evidence>
<dbReference type="AlphaFoldDB" id="A0A1C2I001"/>
<dbReference type="GO" id="GO:0009244">
    <property type="term" value="P:lipopolysaccharide core region biosynthetic process"/>
    <property type="evidence" value="ECO:0007669"/>
    <property type="project" value="TreeGrafter"/>
</dbReference>